<feature type="region of interest" description="Disordered" evidence="5">
    <location>
        <begin position="532"/>
        <end position="573"/>
    </location>
</feature>
<dbReference type="InterPro" id="IPR040454">
    <property type="entry name" value="TF_IIIC_Tfc1/Sfc1"/>
</dbReference>
<sequence length="573" mass="66301">MERKYELPRNELVSVQVPVYLQEGNPAEVISSLGGLDSIYSAYKVSKQESKTRCSAASTKQERGNQRELDRLKLHLRRHDAYSIPLVSDTPIPSRDLLLKVKYKVSRSSGNVVRGDFLVKRWSHCKIVDIEALGIVKTTFCFTKLADFQFLPPLKETGGRLSGLDSSFGLFERDDLNGADVNLTVADSLYRLSPLQFSRYHLSRVPYDYRQHIDSAFQHLKSDREEQNISDPKENVEDEDGIDQQQIREKRRAVWRSSVGVDRRSDPLRNSLLSHRVSIDLEQVPQFPEKQKLEEIRNIPNEVFELLRTAFELRPIWTRRAIHLHIGNVDLLHIKIGLPILAYSFDGPGPFRTCWIKYGYDPRRDPESRKLQVLECRLNGSLADVIKSYRGEQKFALEASSERCNVTLCGLPTCQHLFLQLCDIESREIQELLQTCKSSASFSKEKYGWFPDGVWNSFRSFLRDHILYLIKTELGDEAFQKVLSSGKKIRDRSAQRKRLRRLRSLKERLQDTEQFQSVSSTVDPQHMEEVNTFENMSQSEELYSSTVEQPDLKSSLERSPSEFDEFQLLDEED</sequence>
<name>M2XP85_GALSU</name>
<evidence type="ECO:0000313" key="8">
    <source>
        <dbReference type="EMBL" id="EME31992.1"/>
    </source>
</evidence>
<evidence type="ECO:0000256" key="3">
    <source>
        <dbReference type="ARBA" id="ARBA00023163"/>
    </source>
</evidence>
<feature type="compositionally biased region" description="Basic and acidic residues" evidence="5">
    <location>
        <begin position="221"/>
        <end position="235"/>
    </location>
</feature>
<dbReference type="GO" id="GO:0000127">
    <property type="term" value="C:transcription factor TFIIIC complex"/>
    <property type="evidence" value="ECO:0007669"/>
    <property type="project" value="InterPro"/>
</dbReference>
<protein>
    <submittedName>
        <fullName evidence="8">Transcription factor</fullName>
    </submittedName>
</protein>
<gene>
    <name evidence="8" type="ORF">Gasu_07390</name>
</gene>
<comment type="subcellular location">
    <subcellularLocation>
        <location evidence="1">Nucleus</location>
    </subcellularLocation>
</comment>
<evidence type="ECO:0000259" key="6">
    <source>
        <dbReference type="Pfam" id="PF09734"/>
    </source>
</evidence>
<dbReference type="Pfam" id="PF09734">
    <property type="entry name" value="Tau95"/>
    <property type="match status" value="1"/>
</dbReference>
<dbReference type="Proteomes" id="UP000030680">
    <property type="component" value="Unassembled WGS sequence"/>
</dbReference>
<dbReference type="OrthoDB" id="5598268at2759"/>
<dbReference type="Gramene" id="EME31992">
    <property type="protein sequence ID" value="EME31992"/>
    <property type="gene ID" value="Gasu_07390"/>
</dbReference>
<dbReference type="RefSeq" id="XP_005708512.1">
    <property type="nucleotide sequence ID" value="XM_005708455.1"/>
</dbReference>
<evidence type="ECO:0000313" key="9">
    <source>
        <dbReference type="Proteomes" id="UP000030680"/>
    </source>
</evidence>
<keyword evidence="3" id="KW-0804">Transcription</keyword>
<dbReference type="PANTHER" id="PTHR13230">
    <property type="entry name" value="GENERAL TRANSCRIPTION FACTOR IIIC, POLYPEPTIDE 5"/>
    <property type="match status" value="1"/>
</dbReference>
<dbReference type="InterPro" id="IPR041499">
    <property type="entry name" value="Tfc1/Sfc1_N"/>
</dbReference>
<evidence type="ECO:0000256" key="1">
    <source>
        <dbReference type="ARBA" id="ARBA00004123"/>
    </source>
</evidence>
<keyword evidence="9" id="KW-1185">Reference proteome</keyword>
<reference evidence="9" key="1">
    <citation type="journal article" date="2013" name="Science">
        <title>Gene transfer from bacteria and archaea facilitated evolution of an extremophilic eukaryote.</title>
        <authorList>
            <person name="Schonknecht G."/>
            <person name="Chen W.H."/>
            <person name="Ternes C.M."/>
            <person name="Barbier G.G."/>
            <person name="Shrestha R.P."/>
            <person name="Stanke M."/>
            <person name="Brautigam A."/>
            <person name="Baker B.J."/>
            <person name="Banfield J.F."/>
            <person name="Garavito R.M."/>
            <person name="Carr K."/>
            <person name="Wilkerson C."/>
            <person name="Rensing S.A."/>
            <person name="Gagneul D."/>
            <person name="Dickenson N.E."/>
            <person name="Oesterhelt C."/>
            <person name="Lercher M.J."/>
            <person name="Weber A.P."/>
        </authorList>
    </citation>
    <scope>NUCLEOTIDE SEQUENCE [LARGE SCALE GENOMIC DNA]</scope>
    <source>
        <strain evidence="9">074W</strain>
    </source>
</reference>
<dbReference type="GO" id="GO:0005634">
    <property type="term" value="C:nucleus"/>
    <property type="evidence" value="ECO:0007669"/>
    <property type="project" value="UniProtKB-SubCell"/>
</dbReference>
<evidence type="ECO:0000256" key="2">
    <source>
        <dbReference type="ARBA" id="ARBA00023125"/>
    </source>
</evidence>
<feature type="compositionally biased region" description="Basic and acidic residues" evidence="5">
    <location>
        <begin position="550"/>
        <end position="561"/>
    </location>
</feature>
<dbReference type="GO" id="GO:0001002">
    <property type="term" value="F:RNA polymerase III type 1 promoter sequence-specific DNA binding"/>
    <property type="evidence" value="ECO:0007669"/>
    <property type="project" value="TreeGrafter"/>
</dbReference>
<dbReference type="InterPro" id="IPR042536">
    <property type="entry name" value="TFIIIC_tauA_Sfc1"/>
</dbReference>
<accession>M2XP85</accession>
<feature type="domain" description="Transcription factor IIIC subunit 5 HTH" evidence="6">
    <location>
        <begin position="193"/>
        <end position="377"/>
    </location>
</feature>
<keyword evidence="4" id="KW-0539">Nucleus</keyword>
<feature type="domain" description="Transcription factor IIIC subunit Tfc1/Sfc1 triple barrel" evidence="7">
    <location>
        <begin position="13"/>
        <end position="150"/>
    </location>
</feature>
<organism evidence="8 9">
    <name type="scientific">Galdieria sulphuraria</name>
    <name type="common">Red alga</name>
    <dbReference type="NCBI Taxonomy" id="130081"/>
    <lineage>
        <taxon>Eukaryota</taxon>
        <taxon>Rhodophyta</taxon>
        <taxon>Bangiophyceae</taxon>
        <taxon>Galdieriales</taxon>
        <taxon>Galdieriaceae</taxon>
        <taxon>Galdieria</taxon>
    </lineage>
</organism>
<evidence type="ECO:0000256" key="5">
    <source>
        <dbReference type="SAM" id="MobiDB-lite"/>
    </source>
</evidence>
<dbReference type="GO" id="GO:0006384">
    <property type="term" value="P:transcription initiation at RNA polymerase III promoter"/>
    <property type="evidence" value="ECO:0007669"/>
    <property type="project" value="InterPro"/>
</dbReference>
<proteinExistence type="predicted"/>
<dbReference type="PANTHER" id="PTHR13230:SF5">
    <property type="entry name" value="GENERAL TRANSCRIPTION FACTOR 3C POLYPEPTIDE 5"/>
    <property type="match status" value="1"/>
</dbReference>
<dbReference type="InterPro" id="IPR019136">
    <property type="entry name" value="TF_IIIC_su-5_HTH"/>
</dbReference>
<evidence type="ECO:0000259" key="7">
    <source>
        <dbReference type="Pfam" id="PF17682"/>
    </source>
</evidence>
<dbReference type="GO" id="GO:0001003">
    <property type="term" value="F:RNA polymerase III type 2 promoter sequence-specific DNA binding"/>
    <property type="evidence" value="ECO:0007669"/>
    <property type="project" value="TreeGrafter"/>
</dbReference>
<dbReference type="GeneID" id="17090595"/>
<dbReference type="AlphaFoldDB" id="M2XP85"/>
<dbReference type="Gene3D" id="3.30.200.160">
    <property type="entry name" value="TFIIIC, subcomplex tauA, subunit Sfc1, barrel domain"/>
    <property type="match status" value="1"/>
</dbReference>
<feature type="region of interest" description="Disordered" evidence="5">
    <location>
        <begin position="221"/>
        <end position="245"/>
    </location>
</feature>
<dbReference type="KEGG" id="gsl:Gasu_07390"/>
<dbReference type="STRING" id="130081.M2XP85"/>
<feature type="compositionally biased region" description="Polar residues" evidence="5">
    <location>
        <begin position="532"/>
        <end position="548"/>
    </location>
</feature>
<evidence type="ECO:0000256" key="4">
    <source>
        <dbReference type="ARBA" id="ARBA00023242"/>
    </source>
</evidence>
<keyword evidence="2" id="KW-0238">DNA-binding</keyword>
<dbReference type="Pfam" id="PF17682">
    <property type="entry name" value="Tau95_N"/>
    <property type="match status" value="1"/>
</dbReference>
<dbReference type="EMBL" id="KB454488">
    <property type="protein sequence ID" value="EME31992.1"/>
    <property type="molecule type" value="Genomic_DNA"/>
</dbReference>
<feature type="compositionally biased region" description="Acidic residues" evidence="5">
    <location>
        <begin position="562"/>
        <end position="573"/>
    </location>
</feature>
<dbReference type="eggNOG" id="KOG2473">
    <property type="taxonomic scope" value="Eukaryota"/>
</dbReference>